<feature type="chain" id="PRO_5016415725" evidence="1">
    <location>
        <begin position="21"/>
        <end position="287"/>
    </location>
</feature>
<dbReference type="AlphaFoldDB" id="A0A316G7S6"/>
<reference evidence="2 3" key="1">
    <citation type="submission" date="2018-05" db="EMBL/GenBank/DDBJ databases">
        <title>Genomic Encyclopedia of Type Strains, Phase IV (KMG-IV): sequencing the most valuable type-strain genomes for metagenomic binning, comparative biology and taxonomic classification.</title>
        <authorList>
            <person name="Goeker M."/>
        </authorList>
    </citation>
    <scope>NUCLEOTIDE SEQUENCE [LARGE SCALE GENOMIC DNA]</scope>
    <source>
        <strain evidence="2 3">DSM 103371</strain>
    </source>
</reference>
<dbReference type="EMBL" id="QGGV01000005">
    <property type="protein sequence ID" value="PWK55996.1"/>
    <property type="molecule type" value="Genomic_DNA"/>
</dbReference>
<evidence type="ECO:0000256" key="1">
    <source>
        <dbReference type="SAM" id="SignalP"/>
    </source>
</evidence>
<dbReference type="InterPro" id="IPR037107">
    <property type="entry name" value="Put_OMP_sf"/>
</dbReference>
<dbReference type="InterPro" id="IPR018707">
    <property type="entry name" value="LpxR"/>
</dbReference>
<organism evidence="2 3">
    <name type="scientific">Silicimonas algicola</name>
    <dbReference type="NCBI Taxonomy" id="1826607"/>
    <lineage>
        <taxon>Bacteria</taxon>
        <taxon>Pseudomonadati</taxon>
        <taxon>Pseudomonadota</taxon>
        <taxon>Alphaproteobacteria</taxon>
        <taxon>Rhodobacterales</taxon>
        <taxon>Paracoccaceae</taxon>
    </lineage>
</organism>
<comment type="caution">
    <text evidence="2">The sequence shown here is derived from an EMBL/GenBank/DDBJ whole genome shotgun (WGS) entry which is preliminary data.</text>
</comment>
<evidence type="ECO:0000313" key="3">
    <source>
        <dbReference type="Proteomes" id="UP000245390"/>
    </source>
</evidence>
<gene>
    <name evidence="2" type="ORF">C8D95_10558</name>
</gene>
<dbReference type="Gene3D" id="2.40.128.140">
    <property type="entry name" value="Outer membrane protein"/>
    <property type="match status" value="1"/>
</dbReference>
<protein>
    <submittedName>
        <fullName evidence="2">Uncharacterized protein DUF2219</fullName>
    </submittedName>
</protein>
<evidence type="ECO:0000313" key="2">
    <source>
        <dbReference type="EMBL" id="PWK55996.1"/>
    </source>
</evidence>
<keyword evidence="3" id="KW-1185">Reference proteome</keyword>
<dbReference type="Pfam" id="PF09982">
    <property type="entry name" value="LpxR"/>
    <property type="match status" value="1"/>
</dbReference>
<dbReference type="RefSeq" id="WP_164721753.1">
    <property type="nucleotide sequence ID" value="NZ_CP034588.1"/>
</dbReference>
<sequence>MRLRAAFAALVLSCATPAPAEVIGTSLAVSNDSQGVYDRWQSNSVQAGVFTRQGGGPILEYRFRSDILSPELKTPVDPDDRRHAGVLSFGLHAYRDLGAADLRFGGDIVAVGPDTGILELQKKIHEIFGYPIPDYDGFEIEDALRPQFSAEMGRSFAWHQLSARPFAEAILGPEDMLRAGIDLAWSPSPGAGPMARMGSTGHRLPTVDGGRGFSVQIGADVAKVTDSLYLPESLGYELTPLRRRVRAGLGWQGERFSVFGGVAWLDREFEAQPEGQAVGMLHLGLTF</sequence>
<name>A0A316G7S6_9RHOB</name>
<accession>A0A316G7S6</accession>
<proteinExistence type="predicted"/>
<keyword evidence="1" id="KW-0732">Signal</keyword>
<dbReference type="Proteomes" id="UP000245390">
    <property type="component" value="Unassembled WGS sequence"/>
</dbReference>
<feature type="signal peptide" evidence="1">
    <location>
        <begin position="1"/>
        <end position="20"/>
    </location>
</feature>